<evidence type="ECO:0000313" key="3">
    <source>
        <dbReference type="EMBL" id="QGR18008.1"/>
    </source>
</evidence>
<keyword evidence="1" id="KW-0812">Transmembrane</keyword>
<sequence>MAEKITTYYSYVLALTIILLLFGLALGPLAPIDEPTYFPGYDLQIPVGLSFSGFILLIIFIISVILFWGSKNIFLNVLIDASSLSFSIVNYINFYLVYVIWKPVMYLLPFFFYIRYDGVSTLVFDFGQIALIIFFYRLYKNIKTRRTYKSV</sequence>
<dbReference type="EMBL" id="CP045484">
    <property type="protein sequence ID" value="QGR18008.1"/>
    <property type="molecule type" value="Genomic_DNA"/>
</dbReference>
<evidence type="ECO:0000313" key="5">
    <source>
        <dbReference type="Proteomes" id="UP000582213"/>
    </source>
</evidence>
<keyword evidence="4" id="KW-1185">Reference proteome</keyword>
<dbReference type="OrthoDB" id="43595at2157"/>
<organism evidence="3 4">
    <name type="scientific">Sulfurisphaera ohwakuensis</name>
    <dbReference type="NCBI Taxonomy" id="69656"/>
    <lineage>
        <taxon>Archaea</taxon>
        <taxon>Thermoproteota</taxon>
        <taxon>Thermoprotei</taxon>
        <taxon>Sulfolobales</taxon>
        <taxon>Sulfolobaceae</taxon>
        <taxon>Sulfurisphaera</taxon>
    </lineage>
</organism>
<feature type="transmembrane region" description="Helical" evidence="1">
    <location>
        <begin position="7"/>
        <end position="27"/>
    </location>
</feature>
<dbReference type="AlphaFoldDB" id="A0A650CJT9"/>
<evidence type="ECO:0000256" key="1">
    <source>
        <dbReference type="SAM" id="Phobius"/>
    </source>
</evidence>
<evidence type="ECO:0000313" key="4">
    <source>
        <dbReference type="Proteomes" id="UP000427373"/>
    </source>
</evidence>
<dbReference type="Proteomes" id="UP000582213">
    <property type="component" value="Unassembled WGS sequence"/>
</dbReference>
<dbReference type="KEGG" id="soh:D1869_13050"/>
<feature type="transmembrane region" description="Helical" evidence="1">
    <location>
        <begin position="121"/>
        <end position="139"/>
    </location>
</feature>
<dbReference type="EMBL" id="JACHFY010000037">
    <property type="protein sequence ID" value="MBB5255027.1"/>
    <property type="molecule type" value="Genomic_DNA"/>
</dbReference>
<reference evidence="2 5" key="2">
    <citation type="submission" date="2020-08" db="EMBL/GenBank/DDBJ databases">
        <title>Genomic Encyclopedia of Type Strains, Phase IV (KMG-IV): sequencing the most valuable type-strain genomes for metagenomic binning, comparative biology and taxonomic classification.</title>
        <authorList>
            <person name="Goeker M."/>
        </authorList>
    </citation>
    <scope>NUCLEOTIDE SEQUENCE [LARGE SCALE GENOMIC DNA]</scope>
    <source>
        <strain evidence="2 5">DSM 12421</strain>
    </source>
</reference>
<dbReference type="RefSeq" id="WP_156015473.1">
    <property type="nucleotide sequence ID" value="NZ_AP031374.1"/>
</dbReference>
<dbReference type="GeneID" id="95644314"/>
<dbReference type="Proteomes" id="UP000427373">
    <property type="component" value="Chromosome"/>
</dbReference>
<evidence type="ECO:0000313" key="2">
    <source>
        <dbReference type="EMBL" id="MBB5255027.1"/>
    </source>
</evidence>
<gene>
    <name evidence="3" type="ORF">D1869_13050</name>
    <name evidence="2" type="ORF">HNQ62_002802</name>
</gene>
<name>A0A650CJT9_SULOH</name>
<reference evidence="3 4" key="1">
    <citation type="submission" date="2019-10" db="EMBL/GenBank/DDBJ databases">
        <title>Genome Sequences from Six Type Strain Members of the Archaeal Family Sulfolobaceae: Acidianus ambivalens, Acidianus infernus, Metallosphaera prunae, Stygiolobus azoricus, Sulfolobus metallicus, and Sulfurisphaera ohwakuensis.</title>
        <authorList>
            <person name="Counts J.A."/>
            <person name="Kelly R.M."/>
        </authorList>
    </citation>
    <scope>NUCLEOTIDE SEQUENCE [LARGE SCALE GENOMIC DNA]</scope>
    <source>
        <strain evidence="3 4">TA-1</strain>
    </source>
</reference>
<keyword evidence="1" id="KW-0472">Membrane</keyword>
<feature type="transmembrane region" description="Helical" evidence="1">
    <location>
        <begin position="47"/>
        <end position="69"/>
    </location>
</feature>
<keyword evidence="1" id="KW-1133">Transmembrane helix</keyword>
<protein>
    <submittedName>
        <fullName evidence="2">Magnesium-transporting ATPase (P-type)</fullName>
    </submittedName>
</protein>
<accession>A0A650CJT9</accession>
<proteinExistence type="predicted"/>
<feature type="transmembrane region" description="Helical" evidence="1">
    <location>
        <begin position="81"/>
        <end position="101"/>
    </location>
</feature>